<dbReference type="InterPro" id="IPR011009">
    <property type="entry name" value="Kinase-like_dom_sf"/>
</dbReference>
<feature type="region of interest" description="Disordered" evidence="8">
    <location>
        <begin position="48"/>
        <end position="83"/>
    </location>
</feature>
<dbReference type="EMBL" id="ML179541">
    <property type="protein sequence ID" value="THU85549.1"/>
    <property type="molecule type" value="Genomic_DNA"/>
</dbReference>
<dbReference type="InterPro" id="IPR001452">
    <property type="entry name" value="SH3_domain"/>
</dbReference>
<comment type="cofactor">
    <cofactor evidence="1">
        <name>Mg(2+)</name>
        <dbReference type="ChEBI" id="CHEBI:18420"/>
    </cofactor>
</comment>
<dbReference type="InterPro" id="IPR001245">
    <property type="entry name" value="Ser-Thr/Tyr_kinase_cat_dom"/>
</dbReference>
<dbReference type="AlphaFoldDB" id="A0A4S8L9Z6"/>
<feature type="region of interest" description="Disordered" evidence="8">
    <location>
        <begin position="173"/>
        <end position="202"/>
    </location>
</feature>
<feature type="compositionally biased region" description="Polar residues" evidence="8">
    <location>
        <begin position="297"/>
        <end position="306"/>
    </location>
</feature>
<dbReference type="Pfam" id="PF00018">
    <property type="entry name" value="SH3_1"/>
    <property type="match status" value="1"/>
</dbReference>
<dbReference type="CDD" id="cd00180">
    <property type="entry name" value="PKc"/>
    <property type="match status" value="1"/>
</dbReference>
<dbReference type="Gene3D" id="2.30.30.40">
    <property type="entry name" value="SH3 Domains"/>
    <property type="match status" value="1"/>
</dbReference>
<organism evidence="11 12">
    <name type="scientific">Dendrothele bispora (strain CBS 962.96)</name>
    <dbReference type="NCBI Taxonomy" id="1314807"/>
    <lineage>
        <taxon>Eukaryota</taxon>
        <taxon>Fungi</taxon>
        <taxon>Dikarya</taxon>
        <taxon>Basidiomycota</taxon>
        <taxon>Agaricomycotina</taxon>
        <taxon>Agaricomycetes</taxon>
        <taxon>Agaricomycetidae</taxon>
        <taxon>Agaricales</taxon>
        <taxon>Agaricales incertae sedis</taxon>
        <taxon>Dendrothele</taxon>
    </lineage>
</organism>
<feature type="domain" description="Protein kinase" evidence="10">
    <location>
        <begin position="580"/>
        <end position="785"/>
    </location>
</feature>
<dbReference type="InterPro" id="IPR008266">
    <property type="entry name" value="Tyr_kinase_AS"/>
</dbReference>
<reference evidence="11 12" key="1">
    <citation type="journal article" date="2019" name="Nat. Ecol. Evol.">
        <title>Megaphylogeny resolves global patterns of mushroom evolution.</title>
        <authorList>
            <person name="Varga T."/>
            <person name="Krizsan K."/>
            <person name="Foldi C."/>
            <person name="Dima B."/>
            <person name="Sanchez-Garcia M."/>
            <person name="Sanchez-Ramirez S."/>
            <person name="Szollosi G.J."/>
            <person name="Szarkandi J.G."/>
            <person name="Papp V."/>
            <person name="Albert L."/>
            <person name="Andreopoulos W."/>
            <person name="Angelini C."/>
            <person name="Antonin V."/>
            <person name="Barry K.W."/>
            <person name="Bougher N.L."/>
            <person name="Buchanan P."/>
            <person name="Buyck B."/>
            <person name="Bense V."/>
            <person name="Catcheside P."/>
            <person name="Chovatia M."/>
            <person name="Cooper J."/>
            <person name="Damon W."/>
            <person name="Desjardin D."/>
            <person name="Finy P."/>
            <person name="Geml J."/>
            <person name="Haridas S."/>
            <person name="Hughes K."/>
            <person name="Justo A."/>
            <person name="Karasinski D."/>
            <person name="Kautmanova I."/>
            <person name="Kiss B."/>
            <person name="Kocsube S."/>
            <person name="Kotiranta H."/>
            <person name="LaButti K.M."/>
            <person name="Lechner B.E."/>
            <person name="Liimatainen K."/>
            <person name="Lipzen A."/>
            <person name="Lukacs Z."/>
            <person name="Mihaltcheva S."/>
            <person name="Morgado L.N."/>
            <person name="Niskanen T."/>
            <person name="Noordeloos M.E."/>
            <person name="Ohm R.A."/>
            <person name="Ortiz-Santana B."/>
            <person name="Ovrebo C."/>
            <person name="Racz N."/>
            <person name="Riley R."/>
            <person name="Savchenko A."/>
            <person name="Shiryaev A."/>
            <person name="Soop K."/>
            <person name="Spirin V."/>
            <person name="Szebenyi C."/>
            <person name="Tomsovsky M."/>
            <person name="Tulloss R.E."/>
            <person name="Uehling J."/>
            <person name="Grigoriev I.V."/>
            <person name="Vagvolgyi C."/>
            <person name="Papp T."/>
            <person name="Martin F.M."/>
            <person name="Miettinen O."/>
            <person name="Hibbett D.S."/>
            <person name="Nagy L.G."/>
        </authorList>
    </citation>
    <scope>NUCLEOTIDE SEQUENCE [LARGE SCALE GENOMIC DNA]</scope>
    <source>
        <strain evidence="11 12">CBS 962.96</strain>
    </source>
</reference>
<comment type="similarity">
    <text evidence="2">Belongs to the protein kinase superfamily. STE Ser/Thr protein kinase family. MAP kinase kinase kinase subfamily.</text>
</comment>
<evidence type="ECO:0000313" key="12">
    <source>
        <dbReference type="Proteomes" id="UP000297245"/>
    </source>
</evidence>
<evidence type="ECO:0000256" key="8">
    <source>
        <dbReference type="SAM" id="MobiDB-lite"/>
    </source>
</evidence>
<evidence type="ECO:0000256" key="1">
    <source>
        <dbReference type="ARBA" id="ARBA00001946"/>
    </source>
</evidence>
<dbReference type="InterPro" id="IPR000719">
    <property type="entry name" value="Prot_kinase_dom"/>
</dbReference>
<dbReference type="SMART" id="SM00326">
    <property type="entry name" value="SH3"/>
    <property type="match status" value="1"/>
</dbReference>
<dbReference type="PROSITE" id="PS00109">
    <property type="entry name" value="PROTEIN_KINASE_TYR"/>
    <property type="match status" value="1"/>
</dbReference>
<dbReference type="Proteomes" id="UP000297245">
    <property type="component" value="Unassembled WGS sequence"/>
</dbReference>
<dbReference type="EC" id="2.7.11.25" evidence="3"/>
<feature type="region of interest" description="Disordered" evidence="8">
    <location>
        <begin position="297"/>
        <end position="341"/>
    </location>
</feature>
<dbReference type="GO" id="GO:0005524">
    <property type="term" value="F:ATP binding"/>
    <property type="evidence" value="ECO:0007669"/>
    <property type="project" value="InterPro"/>
</dbReference>
<dbReference type="InterPro" id="IPR036028">
    <property type="entry name" value="SH3-like_dom_sf"/>
</dbReference>
<dbReference type="SUPFAM" id="SSF50044">
    <property type="entry name" value="SH3-domain"/>
    <property type="match status" value="1"/>
</dbReference>
<name>A0A4S8L9Z6_DENBC</name>
<dbReference type="SUPFAM" id="SSF56112">
    <property type="entry name" value="Protein kinase-like (PK-like)"/>
    <property type="match status" value="1"/>
</dbReference>
<gene>
    <name evidence="11" type="ORF">K435DRAFT_386447</name>
</gene>
<comment type="catalytic activity">
    <reaction evidence="5">
        <text>L-threonyl-[protein] + ATP = O-phospho-L-threonyl-[protein] + ADP + H(+)</text>
        <dbReference type="Rhea" id="RHEA:46608"/>
        <dbReference type="Rhea" id="RHEA-COMP:11060"/>
        <dbReference type="Rhea" id="RHEA-COMP:11605"/>
        <dbReference type="ChEBI" id="CHEBI:15378"/>
        <dbReference type="ChEBI" id="CHEBI:30013"/>
        <dbReference type="ChEBI" id="CHEBI:30616"/>
        <dbReference type="ChEBI" id="CHEBI:61977"/>
        <dbReference type="ChEBI" id="CHEBI:456216"/>
        <dbReference type="EC" id="2.7.11.25"/>
    </reaction>
</comment>
<dbReference type="PROSITE" id="PS50011">
    <property type="entry name" value="PROTEIN_KINASE_DOM"/>
    <property type="match status" value="1"/>
</dbReference>
<evidence type="ECO:0000259" key="9">
    <source>
        <dbReference type="PROSITE" id="PS50002"/>
    </source>
</evidence>
<dbReference type="PANTHER" id="PTHR44329:SF214">
    <property type="entry name" value="PROTEIN KINASE DOMAIN-CONTAINING PROTEIN"/>
    <property type="match status" value="1"/>
</dbReference>
<evidence type="ECO:0000313" key="11">
    <source>
        <dbReference type="EMBL" id="THU85549.1"/>
    </source>
</evidence>
<dbReference type="PROSITE" id="PS50002">
    <property type="entry name" value="SH3"/>
    <property type="match status" value="1"/>
</dbReference>
<proteinExistence type="inferred from homology"/>
<dbReference type="Gene3D" id="1.10.510.10">
    <property type="entry name" value="Transferase(Phosphotransferase) domain 1"/>
    <property type="match status" value="1"/>
</dbReference>
<dbReference type="PANTHER" id="PTHR44329">
    <property type="entry name" value="SERINE/THREONINE-PROTEIN KINASE TNNI3K-RELATED"/>
    <property type="match status" value="1"/>
</dbReference>
<comment type="catalytic activity">
    <reaction evidence="6">
        <text>L-seryl-[protein] + ATP = O-phospho-L-seryl-[protein] + ADP + H(+)</text>
        <dbReference type="Rhea" id="RHEA:17989"/>
        <dbReference type="Rhea" id="RHEA-COMP:9863"/>
        <dbReference type="Rhea" id="RHEA-COMP:11604"/>
        <dbReference type="ChEBI" id="CHEBI:15378"/>
        <dbReference type="ChEBI" id="CHEBI:29999"/>
        <dbReference type="ChEBI" id="CHEBI:30616"/>
        <dbReference type="ChEBI" id="CHEBI:83421"/>
        <dbReference type="ChEBI" id="CHEBI:456216"/>
        <dbReference type="EC" id="2.7.11.25"/>
    </reaction>
</comment>
<evidence type="ECO:0000256" key="4">
    <source>
        <dbReference type="ARBA" id="ARBA00022443"/>
    </source>
</evidence>
<dbReference type="GO" id="GO:0004709">
    <property type="term" value="F:MAP kinase kinase kinase activity"/>
    <property type="evidence" value="ECO:0007669"/>
    <property type="project" value="UniProtKB-EC"/>
</dbReference>
<dbReference type="OrthoDB" id="4062651at2759"/>
<keyword evidence="12" id="KW-1185">Reference proteome</keyword>
<sequence>MTTVVEKAQPRRVIQPKYEFDPDAIYPDPEVQKWATYYAQGGLDPGGAKHFTSVPGLENKNGEPSSRPSLTINTDSLERPKKRPAKTLRVEPEDFDYLRDTYGVSVAHPTNTTVLYDFKPSRPDELAINYGEKVCELHRFDDGWCLVKDVEGKRGMVPGECLNGVTPILKLPGPRTLSSLSRLTPVRSPVTDDEPSDLSRRKSKRTVLGLLEFMSITKKSKQKEMEDTTSTTPDPPPFAQSKSKPALRSVLKKRLSGSGSNYTDTDATESVSQSQSSRRVRFDSAENLEFQFSTYTKSTATSTNHSNPDEEDDISDAASTDTDDYQPFLDSPSLLSPGLPPSYEELDGTLSNLANTSFSTEKISASPPPFVIEYADPDSKSTFQSGETVDLDTSAPHTLVKSAVPEVVVTTATSTTSSLSSAQNILSLQIIYRNLLSLLVEEVSSEDTLRATLHEYLVSLQSLEPVSSLVQSRSFRANLLQVALALDISEDHRVREALQKDEYHIASVLHNLSQSDVSKRAVLALEGDDAQNFLDVVQDVLDKAYLLSQEENARARRLLVRLSETCDKLPSSLFIKGVEKPDEQAAFGGGFGDVYRATYGAKHVALKRMRIFQRDPGLPNIRRRFCREALVWQHLNSTFIVPFLGIDAESFPSFLCMVSPWMRHGTVLKHLADHGRAGVDKRLHEVAQGLAYLHSQNIVHGDLRGANILINDDWQACLTDFGLTVFNDATAVTFTSRREGSVRWMAPELHVPETFGLDRFRLTSETDIYAFGCVCLEVSVVINLH</sequence>
<evidence type="ECO:0000256" key="7">
    <source>
        <dbReference type="PROSITE-ProRule" id="PRU00192"/>
    </source>
</evidence>
<feature type="region of interest" description="Disordered" evidence="8">
    <location>
        <begin position="218"/>
        <end position="283"/>
    </location>
</feature>
<protein>
    <recommendedName>
        <fullName evidence="3">mitogen-activated protein kinase kinase kinase</fullName>
        <ecNumber evidence="3">2.7.11.25</ecNumber>
    </recommendedName>
</protein>
<dbReference type="Pfam" id="PF07714">
    <property type="entry name" value="PK_Tyr_Ser-Thr"/>
    <property type="match status" value="1"/>
</dbReference>
<evidence type="ECO:0000259" key="10">
    <source>
        <dbReference type="PROSITE" id="PS50011"/>
    </source>
</evidence>
<feature type="compositionally biased region" description="Polar residues" evidence="8">
    <location>
        <begin position="257"/>
        <end position="269"/>
    </location>
</feature>
<evidence type="ECO:0000256" key="6">
    <source>
        <dbReference type="ARBA" id="ARBA00048329"/>
    </source>
</evidence>
<keyword evidence="4 7" id="KW-0728">SH3 domain</keyword>
<feature type="compositionally biased region" description="Polar residues" evidence="8">
    <location>
        <begin position="62"/>
        <end position="75"/>
    </location>
</feature>
<evidence type="ECO:0000256" key="3">
    <source>
        <dbReference type="ARBA" id="ARBA00012406"/>
    </source>
</evidence>
<accession>A0A4S8L9Z6</accession>
<evidence type="ECO:0000256" key="2">
    <source>
        <dbReference type="ARBA" id="ARBA00006529"/>
    </source>
</evidence>
<dbReference type="InterPro" id="IPR051681">
    <property type="entry name" value="Ser/Thr_Kinases-Pseudokinases"/>
</dbReference>
<evidence type="ECO:0000256" key="5">
    <source>
        <dbReference type="ARBA" id="ARBA00047559"/>
    </source>
</evidence>
<feature type="domain" description="SH3" evidence="9">
    <location>
        <begin position="107"/>
        <end position="167"/>
    </location>
</feature>